<protein>
    <submittedName>
        <fullName evidence="2">Uncharacterized protein</fullName>
    </submittedName>
</protein>
<reference evidence="2" key="1">
    <citation type="submission" date="2022-12" db="EMBL/GenBank/DDBJ databases">
        <title>Species Delineation and Comparative Genomics within the Campylobacter ureolyticus Complex.</title>
        <authorList>
            <person name="Maki J."/>
            <person name="Howard M."/>
            <person name="Connelly S."/>
            <person name="Hardy D.J."/>
            <person name="Cameron A."/>
        </authorList>
    </citation>
    <scope>NUCLEOTIDE SEQUENCE</scope>
    <source>
        <strain evidence="2">URMC_786</strain>
    </source>
</reference>
<dbReference type="AlphaFoldDB" id="A0A9Q4KR99"/>
<proteinExistence type="predicted"/>
<gene>
    <name evidence="2" type="ORF">O6B92_02325</name>
</gene>
<evidence type="ECO:0000313" key="3">
    <source>
        <dbReference type="Proteomes" id="UP001075461"/>
    </source>
</evidence>
<dbReference type="EMBL" id="JAPXGP010000002">
    <property type="protein sequence ID" value="MCZ6161188.1"/>
    <property type="molecule type" value="Genomic_DNA"/>
</dbReference>
<keyword evidence="1" id="KW-0732">Signal</keyword>
<dbReference type="Proteomes" id="UP001075461">
    <property type="component" value="Unassembled WGS sequence"/>
</dbReference>
<organism evidence="2 3">
    <name type="scientific">Campylobacter ureolyticus</name>
    <dbReference type="NCBI Taxonomy" id="827"/>
    <lineage>
        <taxon>Bacteria</taxon>
        <taxon>Pseudomonadati</taxon>
        <taxon>Campylobacterota</taxon>
        <taxon>Epsilonproteobacteria</taxon>
        <taxon>Campylobacterales</taxon>
        <taxon>Campylobacteraceae</taxon>
        <taxon>Campylobacter</taxon>
    </lineage>
</organism>
<evidence type="ECO:0000256" key="1">
    <source>
        <dbReference type="SAM" id="SignalP"/>
    </source>
</evidence>
<sequence length="277" mass="32851">MKRIILLLLSQLCFLLANSTKYIEPISKNPPKNLSYLISWIKNMDIKTDDVYSSEIAPSLRSYASFENLLEGKKVYRDNNKTWQRKKRALGIEFDYFCDKFYDDLLNLENILVHKPVVSHTSYDNEIFQKYMGNCLSSFYYAQQNQLIEDNPDSYSLYDNINIGYGSQIFIIEHKNSDTVVTYEKDYCDNFKDKANLYYGPTRYNDEYYVNTDNSLQNLYFGIIKYKNEDYILQISKPDISMKNYDVIYVEIKNDIPVGWRWNMGDVCSRTYLLKKK</sequence>
<feature type="chain" id="PRO_5040420491" evidence="1">
    <location>
        <begin position="20"/>
        <end position="277"/>
    </location>
</feature>
<evidence type="ECO:0000313" key="2">
    <source>
        <dbReference type="EMBL" id="MCZ6161188.1"/>
    </source>
</evidence>
<name>A0A9Q4KR99_9BACT</name>
<comment type="caution">
    <text evidence="2">The sequence shown here is derived from an EMBL/GenBank/DDBJ whole genome shotgun (WGS) entry which is preliminary data.</text>
</comment>
<feature type="signal peptide" evidence="1">
    <location>
        <begin position="1"/>
        <end position="19"/>
    </location>
</feature>
<dbReference type="RefSeq" id="WP_269479659.1">
    <property type="nucleotide sequence ID" value="NZ_JAPXGP010000002.1"/>
</dbReference>
<accession>A0A9Q4KR99</accession>